<dbReference type="Gramene" id="OIT28496">
    <property type="protein sequence ID" value="OIT28496"/>
    <property type="gene ID" value="A4A49_57867"/>
</dbReference>
<keyword evidence="2" id="KW-1185">Reference proteome</keyword>
<name>A0A314KGQ0_NICAT</name>
<accession>A0A314KGQ0</accession>
<gene>
    <name evidence="1" type="ORF">A4A49_57867</name>
</gene>
<sequence length="75" mass="8498">MHFTDHDTPYPHLEITSDKQNPRARVLALKVHPPVIGVFALARKPLDASLDLAEWSTREMKDALDRFSGKATNMK</sequence>
<evidence type="ECO:0000313" key="1">
    <source>
        <dbReference type="EMBL" id="OIT28496.1"/>
    </source>
</evidence>
<reference evidence="1" key="1">
    <citation type="submission" date="2016-11" db="EMBL/GenBank/DDBJ databases">
        <title>The genome of Nicotiana attenuata.</title>
        <authorList>
            <person name="Xu S."/>
            <person name="Brockmoeller T."/>
            <person name="Gaquerel E."/>
            <person name="Navarro A."/>
            <person name="Kuhl H."/>
            <person name="Gase K."/>
            <person name="Ling Z."/>
            <person name="Zhou W."/>
            <person name="Kreitzer C."/>
            <person name="Stanke M."/>
            <person name="Tang H."/>
            <person name="Lyons E."/>
            <person name="Pandey P."/>
            <person name="Pandey S.P."/>
            <person name="Timmermann B."/>
            <person name="Baldwin I.T."/>
        </authorList>
    </citation>
    <scope>NUCLEOTIDE SEQUENCE [LARGE SCALE GENOMIC DNA]</scope>
    <source>
        <strain evidence="1">UT</strain>
    </source>
</reference>
<evidence type="ECO:0000313" key="2">
    <source>
        <dbReference type="Proteomes" id="UP000187609"/>
    </source>
</evidence>
<protein>
    <submittedName>
        <fullName evidence="1">Uncharacterized protein</fullName>
    </submittedName>
</protein>
<dbReference type="EMBL" id="MJEQ01002044">
    <property type="protein sequence ID" value="OIT28496.1"/>
    <property type="molecule type" value="Genomic_DNA"/>
</dbReference>
<dbReference type="AlphaFoldDB" id="A0A314KGQ0"/>
<comment type="caution">
    <text evidence="1">The sequence shown here is derived from an EMBL/GenBank/DDBJ whole genome shotgun (WGS) entry which is preliminary data.</text>
</comment>
<dbReference type="Proteomes" id="UP000187609">
    <property type="component" value="Unassembled WGS sequence"/>
</dbReference>
<proteinExistence type="predicted"/>
<organism evidence="1 2">
    <name type="scientific">Nicotiana attenuata</name>
    <name type="common">Coyote tobacco</name>
    <dbReference type="NCBI Taxonomy" id="49451"/>
    <lineage>
        <taxon>Eukaryota</taxon>
        <taxon>Viridiplantae</taxon>
        <taxon>Streptophyta</taxon>
        <taxon>Embryophyta</taxon>
        <taxon>Tracheophyta</taxon>
        <taxon>Spermatophyta</taxon>
        <taxon>Magnoliopsida</taxon>
        <taxon>eudicotyledons</taxon>
        <taxon>Gunneridae</taxon>
        <taxon>Pentapetalae</taxon>
        <taxon>asterids</taxon>
        <taxon>lamiids</taxon>
        <taxon>Solanales</taxon>
        <taxon>Solanaceae</taxon>
        <taxon>Nicotianoideae</taxon>
        <taxon>Nicotianeae</taxon>
        <taxon>Nicotiana</taxon>
    </lineage>
</organism>
<feature type="non-terminal residue" evidence="1">
    <location>
        <position position="75"/>
    </location>
</feature>